<reference evidence="2 3" key="1">
    <citation type="submission" date="2019-07" db="EMBL/GenBank/DDBJ databases">
        <authorList>
            <person name="Kim J."/>
        </authorList>
    </citation>
    <scope>NUCLEOTIDE SEQUENCE [LARGE SCALE GENOMIC DNA]</scope>
    <source>
        <strain evidence="2 3">JC52</strain>
    </source>
</reference>
<feature type="domain" description="Xylose isomerase-like TIM barrel" evidence="1">
    <location>
        <begin position="67"/>
        <end position="236"/>
    </location>
</feature>
<dbReference type="Proteomes" id="UP000317036">
    <property type="component" value="Unassembled WGS sequence"/>
</dbReference>
<dbReference type="Gene3D" id="3.20.20.150">
    <property type="entry name" value="Divalent-metal-dependent TIM barrel enzymes"/>
    <property type="match status" value="1"/>
</dbReference>
<proteinExistence type="predicted"/>
<dbReference type="AlphaFoldDB" id="A0A559K357"/>
<dbReference type="PANTHER" id="PTHR12110:SF41">
    <property type="entry name" value="INOSOSE DEHYDRATASE"/>
    <property type="match status" value="1"/>
</dbReference>
<dbReference type="RefSeq" id="WP_144853651.1">
    <property type="nucleotide sequence ID" value="NZ_VNJI01000052.1"/>
</dbReference>
<dbReference type="InterPro" id="IPR013022">
    <property type="entry name" value="Xyl_isomerase-like_TIM-brl"/>
</dbReference>
<dbReference type="Pfam" id="PF01261">
    <property type="entry name" value="AP_endonuc_2"/>
    <property type="match status" value="1"/>
</dbReference>
<evidence type="ECO:0000313" key="2">
    <source>
        <dbReference type="EMBL" id="TVY06562.1"/>
    </source>
</evidence>
<keyword evidence="3" id="KW-1185">Reference proteome</keyword>
<dbReference type="EMBL" id="VNJI01000052">
    <property type="protein sequence ID" value="TVY06562.1"/>
    <property type="molecule type" value="Genomic_DNA"/>
</dbReference>
<gene>
    <name evidence="2" type="ORF">FPZ49_28615</name>
</gene>
<dbReference type="OrthoDB" id="9779184at2"/>
<accession>A0A559K357</accession>
<dbReference type="InterPro" id="IPR050312">
    <property type="entry name" value="IolE/XylAMocC-like"/>
</dbReference>
<keyword evidence="2" id="KW-0413">Isomerase</keyword>
<comment type="caution">
    <text evidence="2">The sequence shown here is derived from an EMBL/GenBank/DDBJ whole genome shotgun (WGS) entry which is preliminary data.</text>
</comment>
<sequence length="250" mass="27985">MSIQIAFSRPTSNEEDQRTLFQQYRAVGYDGLQLKAPQYIPYLNEPGKFKEQWGHLPGVGSALITGGRLDDANIEQLRKVFRFASEIGTDLIVYCHGVPRSEVTADDICKYAGQLSELGLEAQQQGVKLSLHHHYNQPVMYREDFDVFFDKIQNKAVGLTVDTAHLVKSGINDGAEVIRSFGQVIDNFHLKDFSNGEWKVLGQGGIDFKRIFGAIKDIQYKGWISADEESGGGIAEGLKDCYTYIRDGLK</sequence>
<evidence type="ECO:0000259" key="1">
    <source>
        <dbReference type="Pfam" id="PF01261"/>
    </source>
</evidence>
<dbReference type="SUPFAM" id="SSF51658">
    <property type="entry name" value="Xylose isomerase-like"/>
    <property type="match status" value="1"/>
</dbReference>
<organism evidence="2 3">
    <name type="scientific">Paenibacillus cremeus</name>
    <dbReference type="NCBI Taxonomy" id="2163881"/>
    <lineage>
        <taxon>Bacteria</taxon>
        <taxon>Bacillati</taxon>
        <taxon>Bacillota</taxon>
        <taxon>Bacilli</taxon>
        <taxon>Bacillales</taxon>
        <taxon>Paenibacillaceae</taxon>
        <taxon>Paenibacillus</taxon>
    </lineage>
</organism>
<evidence type="ECO:0000313" key="3">
    <source>
        <dbReference type="Proteomes" id="UP000317036"/>
    </source>
</evidence>
<name>A0A559K357_9BACL</name>
<dbReference type="InterPro" id="IPR036237">
    <property type="entry name" value="Xyl_isomerase-like_sf"/>
</dbReference>
<protein>
    <submittedName>
        <fullName evidence="2">Sugar phosphate isomerase/epimerase</fullName>
    </submittedName>
</protein>
<dbReference type="PANTHER" id="PTHR12110">
    <property type="entry name" value="HYDROXYPYRUVATE ISOMERASE"/>
    <property type="match status" value="1"/>
</dbReference>
<dbReference type="GO" id="GO:0016853">
    <property type="term" value="F:isomerase activity"/>
    <property type="evidence" value="ECO:0007669"/>
    <property type="project" value="UniProtKB-KW"/>
</dbReference>